<dbReference type="OrthoDB" id="116789at2"/>
<dbReference type="Proteomes" id="UP000441354">
    <property type="component" value="Unassembled WGS sequence"/>
</dbReference>
<dbReference type="Pfam" id="PF22564">
    <property type="entry name" value="HAAS"/>
    <property type="match status" value="1"/>
</dbReference>
<sequence length="333" mass="38085">MQNLIEIYIQEVTRRLPEKNRSDIALELRSTIEDMLPDEYNEEDVKAALEKLGNPVALAGGYRDQPMHLIGPRYYDLYISLLKMILPIAAIVSFISMVSSYFIQYNGDENIVNIIVTLTTKGIITLLEVGVQVFFWLTIVFAVIERTDKSKETDPLTNSMTKWTAEDLKAVTYIPKKKAISKSEVFGSFIWIAIWVSFYFNADHLVGIYENKGSGLEFVQPVFHQDVLIGYWPIVVAVIVLEVALAFYKYVKGQWTNRLAILNLIVEAAATIVLFILFIDPNLFQTEFFDYMANIFSYSSTQLQFLFISITFLVVLVYAVISIIDGFRKARIK</sequence>
<evidence type="ECO:0000313" key="3">
    <source>
        <dbReference type="Proteomes" id="UP000441354"/>
    </source>
</evidence>
<accession>A0A7V7RJQ2</accession>
<dbReference type="EMBL" id="WBOT01000005">
    <property type="protein sequence ID" value="KAB2331246.1"/>
    <property type="molecule type" value="Genomic_DNA"/>
</dbReference>
<keyword evidence="1" id="KW-0472">Membrane</keyword>
<comment type="caution">
    <text evidence="2">The sequence shown here is derived from an EMBL/GenBank/DDBJ whole genome shotgun (WGS) entry which is preliminary data.</text>
</comment>
<dbReference type="RefSeq" id="WP_151574910.1">
    <property type="nucleotide sequence ID" value="NZ_WBOT01000005.1"/>
</dbReference>
<keyword evidence="3" id="KW-1185">Reference proteome</keyword>
<gene>
    <name evidence="2" type="ORF">F7732_15430</name>
</gene>
<proteinExistence type="predicted"/>
<evidence type="ECO:0000313" key="2">
    <source>
        <dbReference type="EMBL" id="KAB2331246.1"/>
    </source>
</evidence>
<feature type="transmembrane region" description="Helical" evidence="1">
    <location>
        <begin position="260"/>
        <end position="279"/>
    </location>
</feature>
<feature type="transmembrane region" description="Helical" evidence="1">
    <location>
        <begin position="123"/>
        <end position="144"/>
    </location>
</feature>
<protein>
    <submittedName>
        <fullName evidence="2">Uncharacterized protein</fullName>
    </submittedName>
</protein>
<feature type="transmembrane region" description="Helical" evidence="1">
    <location>
        <begin position="229"/>
        <end position="248"/>
    </location>
</feature>
<feature type="transmembrane region" description="Helical" evidence="1">
    <location>
        <begin position="77"/>
        <end position="103"/>
    </location>
</feature>
<organism evidence="2 3">
    <name type="scientific">Bacillus mesophilum</name>
    <dbReference type="NCBI Taxonomy" id="1071718"/>
    <lineage>
        <taxon>Bacteria</taxon>
        <taxon>Bacillati</taxon>
        <taxon>Bacillota</taxon>
        <taxon>Bacilli</taxon>
        <taxon>Bacillales</taxon>
        <taxon>Bacillaceae</taxon>
        <taxon>Bacillus</taxon>
    </lineage>
</organism>
<dbReference type="AlphaFoldDB" id="A0A7V7RJQ2"/>
<reference evidence="2 3" key="1">
    <citation type="journal article" date="2014" name="Arch. Microbiol.">
        <title>Bacillus mesophilum sp. nov., strain IITR-54T, a novel 4-chlorobiphenyl dechlorinating bacterium.</title>
        <authorList>
            <person name="Manickam N."/>
            <person name="Singh N.K."/>
            <person name="Bajaj A."/>
            <person name="Kumar R.M."/>
            <person name="Kaur G."/>
            <person name="Kaur N."/>
            <person name="Bala M."/>
            <person name="Kumar A."/>
            <person name="Mayilraj S."/>
        </authorList>
    </citation>
    <scope>NUCLEOTIDE SEQUENCE [LARGE SCALE GENOMIC DNA]</scope>
    <source>
        <strain evidence="2 3">IITR-54</strain>
    </source>
</reference>
<keyword evidence="1" id="KW-1133">Transmembrane helix</keyword>
<keyword evidence="1" id="KW-0812">Transmembrane</keyword>
<feature type="transmembrane region" description="Helical" evidence="1">
    <location>
        <begin position="185"/>
        <end position="209"/>
    </location>
</feature>
<name>A0A7V7RJQ2_9BACI</name>
<feature type="transmembrane region" description="Helical" evidence="1">
    <location>
        <begin position="305"/>
        <end position="327"/>
    </location>
</feature>
<evidence type="ECO:0000256" key="1">
    <source>
        <dbReference type="SAM" id="Phobius"/>
    </source>
</evidence>